<dbReference type="SUPFAM" id="SSF110296">
    <property type="entry name" value="Oligoxyloglucan reducing end-specific cellobiohydrolase"/>
    <property type="match status" value="2"/>
</dbReference>
<keyword evidence="3" id="KW-1133">Transmembrane helix</keyword>
<evidence type="ECO:0000313" key="6">
    <source>
        <dbReference type="EMBL" id="RDK85616.1"/>
    </source>
</evidence>
<dbReference type="PANTHER" id="PTHR43739:SF5">
    <property type="entry name" value="EXO-ALPHA-SIALIDASE"/>
    <property type="match status" value="1"/>
</dbReference>
<evidence type="ECO:0000259" key="4">
    <source>
        <dbReference type="Pfam" id="PF15902"/>
    </source>
</evidence>
<keyword evidence="2" id="KW-0677">Repeat</keyword>
<protein>
    <submittedName>
        <fullName evidence="6">Putative secreted protein (Por secretion system target)</fullName>
    </submittedName>
</protein>
<dbReference type="Proteomes" id="UP000255317">
    <property type="component" value="Unassembled WGS sequence"/>
</dbReference>
<dbReference type="AlphaFoldDB" id="A0A370QB63"/>
<dbReference type="InterPro" id="IPR031778">
    <property type="entry name" value="Sortilin_N"/>
</dbReference>
<evidence type="ECO:0000256" key="3">
    <source>
        <dbReference type="SAM" id="Phobius"/>
    </source>
</evidence>
<organism evidence="6 7">
    <name type="scientific">Marinirhabdus gelatinilytica</name>
    <dbReference type="NCBI Taxonomy" id="1703343"/>
    <lineage>
        <taxon>Bacteria</taxon>
        <taxon>Pseudomonadati</taxon>
        <taxon>Bacteroidota</taxon>
        <taxon>Flavobacteriia</taxon>
        <taxon>Flavobacteriales</taxon>
        <taxon>Flavobacteriaceae</taxon>
    </lineage>
</organism>
<evidence type="ECO:0000259" key="5">
    <source>
        <dbReference type="Pfam" id="PF18962"/>
    </source>
</evidence>
<gene>
    <name evidence="6" type="ORF">C8D94_103444</name>
</gene>
<sequence>MNKTLRVDVKIQSLNSQTFYFLIHLKPFEYKSTKYLFMKKKQILFTFLLVLGNITLYAQQYLEMIDAGTFPVAEIIQEAENYFEGKDKGRGSGYKQFKRWEYMATRLQNENGYVSTITENLSELQRYNQYLNETSQNRQSLNDNWQEMGPRYKNGTTSWNPGVGRVTGIAIDQNNADHIIIGANTGGVWKTLDGGETWQPLGDTFTNLTVYSVAIDPLDSDTYYFGSSSGLVFKSIDGGATWSQLADMSNSLINKIVIHPTNNSIMFACSQNAGIYRSTDAGATWSNLGIDTNAYDIEFKPGDPNTVYASGVDFHVSTDGGANFNTIAGFNFGPKMIGVSPDNANRVYVIAADGGSFNGFYISDDSGTTFMERIHTGRNYFGYDTAGFEPGGQAPRDMDIAVNPNDADEVHIAGILTWRSTDAGITFSCTADWVPGAAVNANIGYCHADVDIMLFNGNTLFVGSDGGIYKAEDTANINADYYEDITEGIGIRQFYKIGISQTVSTVITGGSQDNGSSYFSDASGWIDWIGADGMEGFVDKDDTNVMYGMIQFGGMYRTDDAANTLMGLNNPSSGNWVTPFEQDPTETNTIYAGYQRVYKSTNKGNSWNAISQNFGANLDHLKIASSNNQIMYASRGFLMYKTNDGGATNWEQVTSPGGTINEIAIHPTNPNKIAVATTGNFKVLVSEDGGESWENYRYNLPDFSALTVVWHDNGSDGLYVGMDYGIYYIDRGIAEWQPFSNNLPNVIINELEINTETNHIYAGSYGRGLWVSPTADANPLGIGETVLSETISLYPNPASNIVSIATSAPFTSSIRIYDALGKLVHLEKDKQITLGATLDISKLQPGVYYVRFNSEKGTATKKLIVK</sequence>
<dbReference type="Pfam" id="PF15902">
    <property type="entry name" value="Sortilin-Vps10"/>
    <property type="match status" value="1"/>
</dbReference>
<comment type="caution">
    <text evidence="6">The sequence shown here is derived from an EMBL/GenBank/DDBJ whole genome shotgun (WGS) entry which is preliminary data.</text>
</comment>
<dbReference type="EMBL" id="QRAO01000003">
    <property type="protein sequence ID" value="RDK85616.1"/>
    <property type="molecule type" value="Genomic_DNA"/>
</dbReference>
<reference evidence="6 7" key="1">
    <citation type="submission" date="2018-07" db="EMBL/GenBank/DDBJ databases">
        <title>Genomic Encyclopedia of Type Strains, Phase IV (KMG-IV): sequencing the most valuable type-strain genomes for metagenomic binning, comparative biology and taxonomic classification.</title>
        <authorList>
            <person name="Goeker M."/>
        </authorList>
    </citation>
    <scope>NUCLEOTIDE SEQUENCE [LARGE SCALE GENOMIC DNA]</scope>
    <source>
        <strain evidence="6 7">DSM 101478</strain>
    </source>
</reference>
<evidence type="ECO:0000256" key="2">
    <source>
        <dbReference type="ARBA" id="ARBA00022737"/>
    </source>
</evidence>
<dbReference type="NCBIfam" id="TIGR04183">
    <property type="entry name" value="Por_Secre_tail"/>
    <property type="match status" value="1"/>
</dbReference>
<dbReference type="InterPro" id="IPR015943">
    <property type="entry name" value="WD40/YVTN_repeat-like_dom_sf"/>
</dbReference>
<keyword evidence="7" id="KW-1185">Reference proteome</keyword>
<dbReference type="InterPro" id="IPR052025">
    <property type="entry name" value="Xyloglucanase_GH74"/>
</dbReference>
<proteinExistence type="predicted"/>
<dbReference type="InterPro" id="IPR026444">
    <property type="entry name" value="Secre_tail"/>
</dbReference>
<dbReference type="PANTHER" id="PTHR43739">
    <property type="entry name" value="XYLOGLUCANASE (EUROFUNG)"/>
    <property type="match status" value="1"/>
</dbReference>
<keyword evidence="3" id="KW-0472">Membrane</keyword>
<keyword evidence="1" id="KW-0732">Signal</keyword>
<dbReference type="GO" id="GO:0010411">
    <property type="term" value="P:xyloglucan metabolic process"/>
    <property type="evidence" value="ECO:0007669"/>
    <property type="project" value="TreeGrafter"/>
</dbReference>
<feature type="domain" description="Secretion system C-terminal sorting" evidence="5">
    <location>
        <begin position="793"/>
        <end position="865"/>
    </location>
</feature>
<dbReference type="CDD" id="cd15482">
    <property type="entry name" value="Sialidase_non-viral"/>
    <property type="match status" value="2"/>
</dbReference>
<evidence type="ECO:0000313" key="7">
    <source>
        <dbReference type="Proteomes" id="UP000255317"/>
    </source>
</evidence>
<dbReference type="Pfam" id="PF18962">
    <property type="entry name" value="Por_Secre_tail"/>
    <property type="match status" value="1"/>
</dbReference>
<feature type="transmembrane region" description="Helical" evidence="3">
    <location>
        <begin position="43"/>
        <end position="62"/>
    </location>
</feature>
<keyword evidence="3" id="KW-0812">Transmembrane</keyword>
<name>A0A370QB63_9FLAO</name>
<accession>A0A370QB63</accession>
<feature type="domain" description="Sortilin N-terminal" evidence="4">
    <location>
        <begin position="232"/>
        <end position="310"/>
    </location>
</feature>
<dbReference type="Gene3D" id="2.130.10.10">
    <property type="entry name" value="YVTN repeat-like/Quinoprotein amine dehydrogenase"/>
    <property type="match status" value="4"/>
</dbReference>
<evidence type="ECO:0000256" key="1">
    <source>
        <dbReference type="ARBA" id="ARBA00022729"/>
    </source>
</evidence>